<gene>
    <name evidence="1" type="ORF">GCM10023210_20550</name>
</gene>
<protein>
    <submittedName>
        <fullName evidence="1">Uncharacterized protein</fullName>
    </submittedName>
</protein>
<proteinExistence type="predicted"/>
<dbReference type="Proteomes" id="UP001500353">
    <property type="component" value="Unassembled WGS sequence"/>
</dbReference>
<comment type="caution">
    <text evidence="1">The sequence shown here is derived from an EMBL/GenBank/DDBJ whole genome shotgun (WGS) entry which is preliminary data.</text>
</comment>
<reference evidence="2" key="1">
    <citation type="journal article" date="2019" name="Int. J. Syst. Evol. Microbiol.">
        <title>The Global Catalogue of Microorganisms (GCM) 10K type strain sequencing project: providing services to taxonomists for standard genome sequencing and annotation.</title>
        <authorList>
            <consortium name="The Broad Institute Genomics Platform"/>
            <consortium name="The Broad Institute Genome Sequencing Center for Infectious Disease"/>
            <person name="Wu L."/>
            <person name="Ma J."/>
        </authorList>
    </citation>
    <scope>NUCLEOTIDE SEQUENCE [LARGE SCALE GENOMIC DNA]</scope>
    <source>
        <strain evidence="2">JCM 18019</strain>
    </source>
</reference>
<keyword evidence="2" id="KW-1185">Reference proteome</keyword>
<organism evidence="1 2">
    <name type="scientific">Chryseobacterium ginsengisoli</name>
    <dbReference type="NCBI Taxonomy" id="363853"/>
    <lineage>
        <taxon>Bacteria</taxon>
        <taxon>Pseudomonadati</taxon>
        <taxon>Bacteroidota</taxon>
        <taxon>Flavobacteriia</taxon>
        <taxon>Flavobacteriales</taxon>
        <taxon>Weeksellaceae</taxon>
        <taxon>Chryseobacterium group</taxon>
        <taxon>Chryseobacterium</taxon>
    </lineage>
</organism>
<evidence type="ECO:0000313" key="1">
    <source>
        <dbReference type="EMBL" id="GAA5092105.1"/>
    </source>
</evidence>
<name>A0ABP9M7S3_9FLAO</name>
<sequence length="61" mass="7277">MGSLKIPMKQQSAQKVRNGFIFKFLKSCFKIVFVIKTAFRHEQKREEIYNRNNDRNESPAK</sequence>
<dbReference type="EMBL" id="BAABHX010000003">
    <property type="protein sequence ID" value="GAA5092105.1"/>
    <property type="molecule type" value="Genomic_DNA"/>
</dbReference>
<evidence type="ECO:0000313" key="2">
    <source>
        <dbReference type="Proteomes" id="UP001500353"/>
    </source>
</evidence>
<accession>A0ABP9M7S3</accession>